<reference evidence="2 3" key="1">
    <citation type="submission" date="2016-11" db="EMBL/GenBank/DDBJ databases">
        <title>Whole Genome Sequencing of Mucilaginibacter polytrichastri RG4-7(T) isolated from the moss sample.</title>
        <authorList>
            <person name="Li Y."/>
        </authorList>
    </citation>
    <scope>NUCLEOTIDE SEQUENCE [LARGE SCALE GENOMIC DNA]</scope>
    <source>
        <strain evidence="2 3">RG4-7</strain>
    </source>
</reference>
<dbReference type="Proteomes" id="UP000186720">
    <property type="component" value="Unassembled WGS sequence"/>
</dbReference>
<gene>
    <name evidence="2" type="ORF">RG47T_3367</name>
</gene>
<dbReference type="RefSeq" id="WP_245770877.1">
    <property type="nucleotide sequence ID" value="NZ_FPAM01000020.1"/>
</dbReference>
<evidence type="ECO:0008006" key="4">
    <source>
        <dbReference type="Google" id="ProtNLM"/>
    </source>
</evidence>
<name>A0A1Q6A1L6_9SPHI</name>
<organism evidence="2 3">
    <name type="scientific">Mucilaginibacter polytrichastri</name>
    <dbReference type="NCBI Taxonomy" id="1302689"/>
    <lineage>
        <taxon>Bacteria</taxon>
        <taxon>Pseudomonadati</taxon>
        <taxon>Bacteroidota</taxon>
        <taxon>Sphingobacteriia</taxon>
        <taxon>Sphingobacteriales</taxon>
        <taxon>Sphingobacteriaceae</taxon>
        <taxon>Mucilaginibacter</taxon>
    </lineage>
</organism>
<feature type="transmembrane region" description="Helical" evidence="1">
    <location>
        <begin position="62"/>
        <end position="88"/>
    </location>
</feature>
<dbReference type="STRING" id="1302689.RG47T_3367"/>
<keyword evidence="1" id="KW-1133">Transmembrane helix</keyword>
<keyword evidence="1" id="KW-0472">Membrane</keyword>
<feature type="transmembrane region" description="Helical" evidence="1">
    <location>
        <begin position="94"/>
        <end position="113"/>
    </location>
</feature>
<keyword evidence="3" id="KW-1185">Reference proteome</keyword>
<sequence length="146" mass="16411">MKTLTLDTQAMAISQTYAALHAKCPKCRVGNMFATPMYTISGQKMNESCPHCRFHFEIEPGYFYVAMFVSYALNVAQMVTLAVGTYILTGSENPWIYAGILLGVALLLSPFNFRYSRVALLYWLTPGVHYEPKRSAPDYDPNHPEG</sequence>
<comment type="caution">
    <text evidence="2">The sequence shown here is derived from an EMBL/GenBank/DDBJ whole genome shotgun (WGS) entry which is preliminary data.</text>
</comment>
<dbReference type="AlphaFoldDB" id="A0A1Q6A1L6"/>
<proteinExistence type="predicted"/>
<dbReference type="InterPro" id="IPR009325">
    <property type="entry name" value="DUF983"/>
</dbReference>
<dbReference type="Pfam" id="PF06170">
    <property type="entry name" value="DUF983"/>
    <property type="match status" value="1"/>
</dbReference>
<evidence type="ECO:0000256" key="1">
    <source>
        <dbReference type="SAM" id="Phobius"/>
    </source>
</evidence>
<evidence type="ECO:0000313" key="3">
    <source>
        <dbReference type="Proteomes" id="UP000186720"/>
    </source>
</evidence>
<protein>
    <recommendedName>
        <fullName evidence="4">DUF983 domain-containing protein</fullName>
    </recommendedName>
</protein>
<accession>A0A1Q6A1L6</accession>
<keyword evidence="1" id="KW-0812">Transmembrane</keyword>
<dbReference type="EMBL" id="MPPL01000001">
    <property type="protein sequence ID" value="OKS87904.1"/>
    <property type="molecule type" value="Genomic_DNA"/>
</dbReference>
<evidence type="ECO:0000313" key="2">
    <source>
        <dbReference type="EMBL" id="OKS87904.1"/>
    </source>
</evidence>